<evidence type="ECO:0000313" key="12">
    <source>
        <dbReference type="Proteomes" id="UP000002430"/>
    </source>
</evidence>
<protein>
    <recommendedName>
        <fullName evidence="3 9">Glucose-1-phosphate thymidylyltransferase</fullName>
        <ecNumber evidence="3 9">2.7.7.24</ecNumber>
    </recommendedName>
</protein>
<proteinExistence type="inferred from homology"/>
<dbReference type="InterPro" id="IPR005835">
    <property type="entry name" value="NTP_transferase_dom"/>
</dbReference>
<dbReference type="EMBL" id="AM180252">
    <property type="protein sequence ID" value="CAJ54631.1"/>
    <property type="molecule type" value="Genomic_DNA"/>
</dbReference>
<evidence type="ECO:0000256" key="6">
    <source>
        <dbReference type="ARBA" id="ARBA00022723"/>
    </source>
</evidence>
<keyword evidence="12" id="KW-1185">Reference proteome</keyword>
<keyword evidence="6 9" id="KW-0479">Metal-binding</keyword>
<dbReference type="Pfam" id="PF00483">
    <property type="entry name" value="NTP_transferase"/>
    <property type="match status" value="1"/>
</dbReference>
<keyword evidence="5 9" id="KW-0548">Nucleotidyltransferase</keyword>
<dbReference type="EC" id="2.7.7.24" evidence="3 9"/>
<evidence type="ECO:0000313" key="11">
    <source>
        <dbReference type="EMBL" id="CAJ54631.1"/>
    </source>
</evidence>
<dbReference type="eggNOG" id="COG1209">
    <property type="taxonomic scope" value="Bacteria"/>
</dbReference>
<accession>Q1MQU6</accession>
<gene>
    <name evidence="11" type="ordered locus">LI0577</name>
</gene>
<comment type="catalytic activity">
    <reaction evidence="8 9">
        <text>dTTP + alpha-D-glucose 1-phosphate + H(+) = dTDP-alpha-D-glucose + diphosphate</text>
        <dbReference type="Rhea" id="RHEA:15225"/>
        <dbReference type="ChEBI" id="CHEBI:15378"/>
        <dbReference type="ChEBI" id="CHEBI:33019"/>
        <dbReference type="ChEBI" id="CHEBI:37568"/>
        <dbReference type="ChEBI" id="CHEBI:57477"/>
        <dbReference type="ChEBI" id="CHEBI:58601"/>
        <dbReference type="EC" id="2.7.7.24"/>
    </reaction>
</comment>
<dbReference type="AlphaFoldDB" id="Q1MQU6"/>
<evidence type="ECO:0000256" key="1">
    <source>
        <dbReference type="ARBA" id="ARBA00001946"/>
    </source>
</evidence>
<dbReference type="GO" id="GO:0008879">
    <property type="term" value="F:glucose-1-phosphate thymidylyltransferase activity"/>
    <property type="evidence" value="ECO:0007669"/>
    <property type="project" value="UniProtKB-EC"/>
</dbReference>
<comment type="function">
    <text evidence="9">Catalyzes the formation of dTDP-glucose, from dTTP and glucose 1-phosphate, as well as its pyrophosphorolysis.</text>
</comment>
<evidence type="ECO:0000256" key="7">
    <source>
        <dbReference type="ARBA" id="ARBA00022842"/>
    </source>
</evidence>
<dbReference type="GO" id="GO:0046872">
    <property type="term" value="F:metal ion binding"/>
    <property type="evidence" value="ECO:0007669"/>
    <property type="project" value="UniProtKB-KW"/>
</dbReference>
<dbReference type="InterPro" id="IPR029044">
    <property type="entry name" value="Nucleotide-diphossugar_trans"/>
</dbReference>
<dbReference type="KEGG" id="lip:LI0577"/>
<dbReference type="RefSeq" id="WP_011526660.1">
    <property type="nucleotide sequence ID" value="NC_008011.1"/>
</dbReference>
<evidence type="ECO:0000256" key="4">
    <source>
        <dbReference type="ARBA" id="ARBA00022679"/>
    </source>
</evidence>
<evidence type="ECO:0000256" key="9">
    <source>
        <dbReference type="RuleBase" id="RU003706"/>
    </source>
</evidence>
<evidence type="ECO:0000256" key="8">
    <source>
        <dbReference type="ARBA" id="ARBA00049336"/>
    </source>
</evidence>
<feature type="domain" description="Nucleotidyl transferase" evidence="10">
    <location>
        <begin position="2"/>
        <end position="238"/>
    </location>
</feature>
<dbReference type="NCBIfam" id="TIGR01207">
    <property type="entry name" value="rmlA"/>
    <property type="match status" value="1"/>
</dbReference>
<dbReference type="SUPFAM" id="SSF53448">
    <property type="entry name" value="Nucleotide-diphospho-sugar transferases"/>
    <property type="match status" value="1"/>
</dbReference>
<dbReference type="PANTHER" id="PTHR43532:SF1">
    <property type="entry name" value="GLUCOSE-1-PHOSPHATE THYMIDYLYLTRANSFERASE 1"/>
    <property type="match status" value="1"/>
</dbReference>
<dbReference type="Proteomes" id="UP000002430">
    <property type="component" value="Chromosome"/>
</dbReference>
<evidence type="ECO:0000259" key="10">
    <source>
        <dbReference type="Pfam" id="PF00483"/>
    </source>
</evidence>
<dbReference type="PANTHER" id="PTHR43532">
    <property type="entry name" value="GLUCOSE-1-PHOSPHATE THYMIDYLYLTRANSFERASE"/>
    <property type="match status" value="1"/>
</dbReference>
<keyword evidence="7 9" id="KW-0460">Magnesium</keyword>
<dbReference type="HOGENOM" id="CLU_029499_9_0_7"/>
<comment type="similarity">
    <text evidence="2 9">Belongs to the glucose-1-phosphate thymidylyltransferase family.</text>
</comment>
<dbReference type="InterPro" id="IPR005907">
    <property type="entry name" value="G1P_thy_trans_s"/>
</dbReference>
<organism evidence="11 12">
    <name type="scientific">Lawsonia intracellularis (strain PHE/MN1-00)</name>
    <dbReference type="NCBI Taxonomy" id="363253"/>
    <lineage>
        <taxon>Bacteria</taxon>
        <taxon>Pseudomonadati</taxon>
        <taxon>Thermodesulfobacteriota</taxon>
        <taxon>Desulfovibrionia</taxon>
        <taxon>Desulfovibrionales</taxon>
        <taxon>Desulfovibrionaceae</taxon>
        <taxon>Lawsonia</taxon>
    </lineage>
</organism>
<dbReference type="CDD" id="cd02538">
    <property type="entry name" value="G1P_TT_short"/>
    <property type="match status" value="1"/>
</dbReference>
<dbReference type="OrthoDB" id="9803871at2"/>
<dbReference type="STRING" id="363253.LI0577"/>
<evidence type="ECO:0000256" key="3">
    <source>
        <dbReference type="ARBA" id="ARBA00012461"/>
    </source>
</evidence>
<dbReference type="Gene3D" id="3.90.550.10">
    <property type="entry name" value="Spore Coat Polysaccharide Biosynthesis Protein SpsA, Chain A"/>
    <property type="match status" value="1"/>
</dbReference>
<evidence type="ECO:0000256" key="2">
    <source>
        <dbReference type="ARBA" id="ARBA00010480"/>
    </source>
</evidence>
<evidence type="ECO:0000256" key="5">
    <source>
        <dbReference type="ARBA" id="ARBA00022695"/>
    </source>
</evidence>
<comment type="cofactor">
    <cofactor evidence="1">
        <name>Mg(2+)</name>
        <dbReference type="ChEBI" id="CHEBI:18420"/>
    </cofactor>
</comment>
<sequence>MKGIILAGGSGTRLYPITRGVCKQLIPIFDKPMVYYPLSILMQAGIREICFITTPHHQQDFINLFGDGSQLGLQLTYIKQSFPNGLAEAFILARNFIAGEPCCLVLGDNLFHGDKLYCMLEDCTGLEYGGKVFAYRVKDPERYGIVSFDENNKVLTIEEKPQNPKSHYAVTGLYFYDGDVSNKAASLKPSARGELEITDLNNIYLQDSGLSVEIFGRGVAWLDTGTFESMHQAAAFVQAVQERQGAKVGCIEEIAWRKGYIDDVQLKKLAEPMHKNEYGEYLFSLLEQNNER</sequence>
<keyword evidence="4 9" id="KW-0808">Transferase</keyword>
<reference evidence="11 12" key="1">
    <citation type="submission" date="2005-11" db="EMBL/GenBank/DDBJ databases">
        <title>The complete genome sequence of Lawsonia intracellularis: the causative agent of proliferative enteropathy.</title>
        <authorList>
            <person name="Kaur K."/>
            <person name="Zhang Q."/>
            <person name="Beckler D."/>
            <person name="Munir S."/>
            <person name="Li L."/>
            <person name="Kinsley K."/>
            <person name="Herron L."/>
            <person name="Peterson A."/>
            <person name="May B."/>
            <person name="Singh S."/>
            <person name="Gebhart C."/>
            <person name="Kapur V."/>
        </authorList>
    </citation>
    <scope>NUCLEOTIDE SEQUENCE [LARGE SCALE GENOMIC DNA]</scope>
    <source>
        <strain evidence="11 12">PHE/MN1-00</strain>
    </source>
</reference>
<name>Q1MQU6_LAWIP</name>
<dbReference type="FunFam" id="3.90.550.10:FF:000023">
    <property type="entry name" value="Glucose-1-phosphate thymidylyltransferase"/>
    <property type="match status" value="1"/>
</dbReference>